<dbReference type="AlphaFoldDB" id="A0A9Q1G8K1"/>
<evidence type="ECO:0000313" key="2">
    <source>
        <dbReference type="Proteomes" id="UP001152622"/>
    </source>
</evidence>
<accession>A0A9Q1G8K1</accession>
<evidence type="ECO:0000313" key="1">
    <source>
        <dbReference type="EMBL" id="KAJ8379505.1"/>
    </source>
</evidence>
<sequence>MSTDLLFIPIKVHKSSTKPSAESFPELPLEFNVLILSGSVVTESEDCIPCVLSLSKVWLQCRQWACPG</sequence>
<comment type="caution">
    <text evidence="1">The sequence shown here is derived from an EMBL/GenBank/DDBJ whole genome shotgun (WGS) entry which is preliminary data.</text>
</comment>
<dbReference type="Proteomes" id="UP001152622">
    <property type="component" value="Chromosome 1"/>
</dbReference>
<gene>
    <name evidence="1" type="ORF">SKAU_G00002830</name>
</gene>
<organism evidence="1 2">
    <name type="scientific">Synaphobranchus kaupii</name>
    <name type="common">Kaup's arrowtooth eel</name>
    <dbReference type="NCBI Taxonomy" id="118154"/>
    <lineage>
        <taxon>Eukaryota</taxon>
        <taxon>Metazoa</taxon>
        <taxon>Chordata</taxon>
        <taxon>Craniata</taxon>
        <taxon>Vertebrata</taxon>
        <taxon>Euteleostomi</taxon>
        <taxon>Actinopterygii</taxon>
        <taxon>Neopterygii</taxon>
        <taxon>Teleostei</taxon>
        <taxon>Anguilliformes</taxon>
        <taxon>Synaphobranchidae</taxon>
        <taxon>Synaphobranchus</taxon>
    </lineage>
</organism>
<dbReference type="EMBL" id="JAINUF010000001">
    <property type="protein sequence ID" value="KAJ8379505.1"/>
    <property type="molecule type" value="Genomic_DNA"/>
</dbReference>
<proteinExistence type="predicted"/>
<name>A0A9Q1G8K1_SYNKA</name>
<dbReference type="OrthoDB" id="10436219at2759"/>
<keyword evidence="2" id="KW-1185">Reference proteome</keyword>
<protein>
    <submittedName>
        <fullName evidence="1">Uncharacterized protein</fullName>
    </submittedName>
</protein>
<reference evidence="1" key="1">
    <citation type="journal article" date="2023" name="Science">
        <title>Genome structures resolve the early diversification of teleost fishes.</title>
        <authorList>
            <person name="Parey E."/>
            <person name="Louis A."/>
            <person name="Montfort J."/>
            <person name="Bouchez O."/>
            <person name="Roques C."/>
            <person name="Iampietro C."/>
            <person name="Lluch J."/>
            <person name="Castinel A."/>
            <person name="Donnadieu C."/>
            <person name="Desvignes T."/>
            <person name="Floi Bucao C."/>
            <person name="Jouanno E."/>
            <person name="Wen M."/>
            <person name="Mejri S."/>
            <person name="Dirks R."/>
            <person name="Jansen H."/>
            <person name="Henkel C."/>
            <person name="Chen W.J."/>
            <person name="Zahm M."/>
            <person name="Cabau C."/>
            <person name="Klopp C."/>
            <person name="Thompson A.W."/>
            <person name="Robinson-Rechavi M."/>
            <person name="Braasch I."/>
            <person name="Lecointre G."/>
            <person name="Bobe J."/>
            <person name="Postlethwait J.H."/>
            <person name="Berthelot C."/>
            <person name="Roest Crollius H."/>
            <person name="Guiguen Y."/>
        </authorList>
    </citation>
    <scope>NUCLEOTIDE SEQUENCE</scope>
    <source>
        <strain evidence="1">WJC10195</strain>
    </source>
</reference>